<sequence length="130" mass="14718">MASAHAHSPPENDNPPFEGGHSRGQGPRITDDSFQSILEPDNTMLPRSPVSLLGDKLGHSNLMMHEHAREKRTPHPPRYTVARIRTYEAACALGVEDNNLSWNEEWFGPRYRLESNMEDNGSLEQVWINT</sequence>
<keyword evidence="3" id="KW-1185">Reference proteome</keyword>
<gene>
    <name evidence="2" type="ORF">ARMGADRAFT_1172465</name>
</gene>
<evidence type="ECO:0000313" key="3">
    <source>
        <dbReference type="Proteomes" id="UP000217790"/>
    </source>
</evidence>
<dbReference type="AlphaFoldDB" id="A0A2H3CLI9"/>
<feature type="region of interest" description="Disordered" evidence="1">
    <location>
        <begin position="1"/>
        <end position="53"/>
    </location>
</feature>
<dbReference type="InParanoid" id="A0A2H3CLI9"/>
<dbReference type="STRING" id="47427.A0A2H3CLI9"/>
<evidence type="ECO:0000256" key="1">
    <source>
        <dbReference type="SAM" id="MobiDB-lite"/>
    </source>
</evidence>
<accession>A0A2H3CLI9</accession>
<name>A0A2H3CLI9_ARMGA</name>
<dbReference type="EMBL" id="KZ293796">
    <property type="protein sequence ID" value="PBK79248.1"/>
    <property type="molecule type" value="Genomic_DNA"/>
</dbReference>
<reference evidence="3" key="1">
    <citation type="journal article" date="2017" name="Nat. Ecol. Evol.">
        <title>Genome expansion and lineage-specific genetic innovations in the forest pathogenic fungi Armillaria.</title>
        <authorList>
            <person name="Sipos G."/>
            <person name="Prasanna A.N."/>
            <person name="Walter M.C."/>
            <person name="O'Connor E."/>
            <person name="Balint B."/>
            <person name="Krizsan K."/>
            <person name="Kiss B."/>
            <person name="Hess J."/>
            <person name="Varga T."/>
            <person name="Slot J."/>
            <person name="Riley R."/>
            <person name="Boka B."/>
            <person name="Rigling D."/>
            <person name="Barry K."/>
            <person name="Lee J."/>
            <person name="Mihaltcheva S."/>
            <person name="LaButti K."/>
            <person name="Lipzen A."/>
            <person name="Waldron R."/>
            <person name="Moloney N.M."/>
            <person name="Sperisen C."/>
            <person name="Kredics L."/>
            <person name="Vagvoelgyi C."/>
            <person name="Patrignani A."/>
            <person name="Fitzpatrick D."/>
            <person name="Nagy I."/>
            <person name="Doyle S."/>
            <person name="Anderson J.B."/>
            <person name="Grigoriev I.V."/>
            <person name="Gueldener U."/>
            <person name="Muensterkoetter M."/>
            <person name="Nagy L.G."/>
        </authorList>
    </citation>
    <scope>NUCLEOTIDE SEQUENCE [LARGE SCALE GENOMIC DNA]</scope>
    <source>
        <strain evidence="3">Ar21-2</strain>
    </source>
</reference>
<protein>
    <submittedName>
        <fullName evidence="2">Uncharacterized protein</fullName>
    </submittedName>
</protein>
<proteinExistence type="predicted"/>
<dbReference type="Proteomes" id="UP000217790">
    <property type="component" value="Unassembled WGS sequence"/>
</dbReference>
<organism evidence="2 3">
    <name type="scientific">Armillaria gallica</name>
    <name type="common">Bulbous honey fungus</name>
    <name type="synonym">Armillaria bulbosa</name>
    <dbReference type="NCBI Taxonomy" id="47427"/>
    <lineage>
        <taxon>Eukaryota</taxon>
        <taxon>Fungi</taxon>
        <taxon>Dikarya</taxon>
        <taxon>Basidiomycota</taxon>
        <taxon>Agaricomycotina</taxon>
        <taxon>Agaricomycetes</taxon>
        <taxon>Agaricomycetidae</taxon>
        <taxon>Agaricales</taxon>
        <taxon>Marasmiineae</taxon>
        <taxon>Physalacriaceae</taxon>
        <taxon>Armillaria</taxon>
    </lineage>
</organism>
<evidence type="ECO:0000313" key="2">
    <source>
        <dbReference type="EMBL" id="PBK79248.1"/>
    </source>
</evidence>